<name>A0A917KY74_9ACTN</name>
<reference evidence="1" key="2">
    <citation type="submission" date="2020-09" db="EMBL/GenBank/DDBJ databases">
        <authorList>
            <person name="Sun Q."/>
            <person name="Zhou Y."/>
        </authorList>
    </citation>
    <scope>NUCLEOTIDE SEQUENCE</scope>
    <source>
        <strain evidence="1">CGMCC 4.7272</strain>
    </source>
</reference>
<dbReference type="EMBL" id="BMMU01000009">
    <property type="protein sequence ID" value="GGJ33913.1"/>
    <property type="molecule type" value="Genomic_DNA"/>
</dbReference>
<gene>
    <name evidence="1" type="ORF">GCM10012282_33290</name>
</gene>
<organism evidence="1 2">
    <name type="scientific">Streptomyces lacrimifluminis</name>
    <dbReference type="NCBI Taxonomy" id="1500077"/>
    <lineage>
        <taxon>Bacteria</taxon>
        <taxon>Bacillati</taxon>
        <taxon>Actinomycetota</taxon>
        <taxon>Actinomycetes</taxon>
        <taxon>Kitasatosporales</taxon>
        <taxon>Streptomycetaceae</taxon>
        <taxon>Streptomyces</taxon>
    </lineage>
</organism>
<sequence>MSILSDSGLLLKEIYRLVGHSSMPSRKRGGLAEADPPVIQSGATAMDGIFGAGPKR</sequence>
<evidence type="ECO:0000313" key="2">
    <source>
        <dbReference type="Proteomes" id="UP000625682"/>
    </source>
</evidence>
<comment type="caution">
    <text evidence="1">The sequence shown here is derived from an EMBL/GenBank/DDBJ whole genome shotgun (WGS) entry which is preliminary data.</text>
</comment>
<keyword evidence="2" id="KW-1185">Reference proteome</keyword>
<dbReference type="AlphaFoldDB" id="A0A917KY74"/>
<protein>
    <submittedName>
        <fullName evidence="1">Uncharacterized protein</fullName>
    </submittedName>
</protein>
<reference evidence="1" key="1">
    <citation type="journal article" date="2014" name="Int. J. Syst. Evol. Microbiol.">
        <title>Complete genome sequence of Corynebacterium casei LMG S-19264T (=DSM 44701T), isolated from a smear-ripened cheese.</title>
        <authorList>
            <consortium name="US DOE Joint Genome Institute (JGI-PGF)"/>
            <person name="Walter F."/>
            <person name="Albersmeier A."/>
            <person name="Kalinowski J."/>
            <person name="Ruckert C."/>
        </authorList>
    </citation>
    <scope>NUCLEOTIDE SEQUENCE</scope>
    <source>
        <strain evidence="1">CGMCC 4.7272</strain>
    </source>
</reference>
<accession>A0A917KY74</accession>
<proteinExistence type="predicted"/>
<evidence type="ECO:0000313" key="1">
    <source>
        <dbReference type="EMBL" id="GGJ33913.1"/>
    </source>
</evidence>
<dbReference type="Proteomes" id="UP000625682">
    <property type="component" value="Unassembled WGS sequence"/>
</dbReference>